<reference evidence="3" key="1">
    <citation type="submission" date="2008-12" db="EMBL/GenBank/DDBJ databases">
        <title>Annotation of Streptomyces ghanaensis ATCC 14672.</title>
        <authorList>
            <consortium name="The Broad Institute Genome Sequencing Platform"/>
            <consortium name="Broad Institute Microbial Sequencing Center"/>
            <person name="Fischbach M."/>
            <person name="Ward D."/>
            <person name="Young S."/>
            <person name="Kodira C.D."/>
            <person name="Zeng Q."/>
            <person name="Koehrsen M."/>
            <person name="Godfrey P."/>
            <person name="Alvarado L."/>
            <person name="Berlin A.M."/>
            <person name="Borenstein D."/>
            <person name="Chen Z."/>
            <person name="Engels R."/>
            <person name="Freedman E."/>
            <person name="Gellesch M."/>
            <person name="Goldberg J."/>
            <person name="Griggs A."/>
            <person name="Gujja S."/>
            <person name="Heiman D.I."/>
            <person name="Hepburn T.A."/>
            <person name="Howarth C."/>
            <person name="Jen D."/>
            <person name="Larson L."/>
            <person name="Lewis B."/>
            <person name="Mehta T."/>
            <person name="Park D."/>
            <person name="Pearson M."/>
            <person name="Roberts A."/>
            <person name="Saif S."/>
            <person name="Shea T.D."/>
            <person name="Shenoy N."/>
            <person name="Sisk P."/>
            <person name="Stolte C."/>
            <person name="Sykes S.N."/>
            <person name="Walk T."/>
            <person name="White J."/>
            <person name="Yandava C."/>
            <person name="Straight P."/>
            <person name="Clardy J."/>
            <person name="Hung D."/>
            <person name="Kolter R."/>
            <person name="Mekalanos J."/>
            <person name="Walker S."/>
            <person name="Walsh C.T."/>
            <person name="Wieland B.L.C."/>
            <person name="Ilzarbe M."/>
            <person name="Galagan J."/>
            <person name="Nusbaum C."/>
            <person name="Birren B."/>
        </authorList>
    </citation>
    <scope>NUCLEOTIDE SEQUENCE [LARGE SCALE GENOMIC DNA]</scope>
    <source>
        <strain evidence="3">ATCC 14672 / DSM 40746 / JCM 4963 / KCTC 9882 / NRRL B-12104 / FH 1290</strain>
    </source>
</reference>
<evidence type="ECO:0000313" key="2">
    <source>
        <dbReference type="EMBL" id="EFE68189.2"/>
    </source>
</evidence>
<keyword evidence="1" id="KW-0732">Signal</keyword>
<dbReference type="eggNOG" id="ENOG5032GNI">
    <property type="taxonomic scope" value="Bacteria"/>
</dbReference>
<organism evidence="2 3">
    <name type="scientific">Streptomyces viridosporus (strain ATCC 14672 / DSM 40746 / JCM 4963 / KCTC 9882 / NRRL B-12104 / FH 1290)</name>
    <name type="common">Streptomyces ghanaensis</name>
    <dbReference type="NCBI Taxonomy" id="566461"/>
    <lineage>
        <taxon>Bacteria</taxon>
        <taxon>Bacillati</taxon>
        <taxon>Actinomycetota</taxon>
        <taxon>Actinomycetes</taxon>
        <taxon>Kitasatosporales</taxon>
        <taxon>Streptomycetaceae</taxon>
        <taxon>Streptomyces</taxon>
    </lineage>
</organism>
<dbReference type="EMBL" id="DS999641">
    <property type="protein sequence ID" value="EFE68189.2"/>
    <property type="molecule type" value="Genomic_DNA"/>
</dbReference>
<dbReference type="RefSeq" id="WP_004985539.1">
    <property type="nucleotide sequence ID" value="NZ_DS999641.1"/>
</dbReference>
<name>D6A9F3_STRV1</name>
<accession>D6A9F3</accession>
<dbReference type="Proteomes" id="UP000003824">
    <property type="component" value="Unassembled WGS sequence"/>
</dbReference>
<sequence>MSRLAAAIATTTAATVLMAGAAQATPAERAQTTAVRTLDAAEAVLDSLKGRGEITDQLILDTLTPAEGARYQRLLNSGTFDAMFRASEQTGEFSAQDVRLSIALAALTSDDVGIEEILNITPDDLADGAEWEADNGEREEDGVIRPQWQFDWGIVTGTLYLNRKETRNARDAGYIVGLAASVCSAGFPVCYPVAAQAGGIGIAAGRYYEEGNCVKLKVIGPTLKPERHKKGKRNCK</sequence>
<gene>
    <name evidence="2" type="ORF">SSFG_03434</name>
</gene>
<evidence type="ECO:0000313" key="3">
    <source>
        <dbReference type="Proteomes" id="UP000003824"/>
    </source>
</evidence>
<protein>
    <submittedName>
        <fullName evidence="2">Predicted protein</fullName>
    </submittedName>
</protein>
<proteinExistence type="predicted"/>
<feature type="chain" id="PRO_5003080486" evidence="1">
    <location>
        <begin position="25"/>
        <end position="236"/>
    </location>
</feature>
<feature type="signal peptide" evidence="1">
    <location>
        <begin position="1"/>
        <end position="24"/>
    </location>
</feature>
<evidence type="ECO:0000256" key="1">
    <source>
        <dbReference type="SAM" id="SignalP"/>
    </source>
</evidence>
<dbReference type="AlphaFoldDB" id="D6A9F3"/>